<reference evidence="3" key="1">
    <citation type="journal article" date="2019" name="Int. J. Syst. Evol. Microbiol.">
        <title>The Global Catalogue of Microorganisms (GCM) 10K type strain sequencing project: providing services to taxonomists for standard genome sequencing and annotation.</title>
        <authorList>
            <consortium name="The Broad Institute Genomics Platform"/>
            <consortium name="The Broad Institute Genome Sequencing Center for Infectious Disease"/>
            <person name="Wu L."/>
            <person name="Ma J."/>
        </authorList>
    </citation>
    <scope>NUCLEOTIDE SEQUENCE [LARGE SCALE GENOMIC DNA]</scope>
    <source>
        <strain evidence="3">CGMCC 1.13574</strain>
    </source>
</reference>
<feature type="transmembrane region" description="Helical" evidence="1">
    <location>
        <begin position="116"/>
        <end position="133"/>
    </location>
</feature>
<evidence type="ECO:0000313" key="3">
    <source>
        <dbReference type="Proteomes" id="UP001595892"/>
    </source>
</evidence>
<evidence type="ECO:0000313" key="2">
    <source>
        <dbReference type="EMBL" id="MFC4728249.1"/>
    </source>
</evidence>
<proteinExistence type="predicted"/>
<dbReference type="Proteomes" id="UP001595892">
    <property type="component" value="Unassembled WGS sequence"/>
</dbReference>
<organism evidence="2 3">
    <name type="scientific">Coralloluteibacterium thermophilum</name>
    <dbReference type="NCBI Taxonomy" id="2707049"/>
    <lineage>
        <taxon>Bacteria</taxon>
        <taxon>Pseudomonadati</taxon>
        <taxon>Pseudomonadota</taxon>
        <taxon>Gammaproteobacteria</taxon>
        <taxon>Lysobacterales</taxon>
        <taxon>Lysobacteraceae</taxon>
        <taxon>Coralloluteibacterium</taxon>
    </lineage>
</organism>
<dbReference type="InterPro" id="IPR004891">
    <property type="entry name" value="Mercury-R_MerC"/>
</dbReference>
<feature type="transmembrane region" description="Helical" evidence="1">
    <location>
        <begin position="92"/>
        <end position="110"/>
    </location>
</feature>
<name>A0ABV9NL01_9GAMM</name>
<accession>A0ABV9NL01</accession>
<evidence type="ECO:0000256" key="1">
    <source>
        <dbReference type="SAM" id="Phobius"/>
    </source>
</evidence>
<keyword evidence="1" id="KW-1133">Transmembrane helix</keyword>
<comment type="caution">
    <text evidence="2">The sequence shown here is derived from an EMBL/GenBank/DDBJ whole genome shotgun (WGS) entry which is preliminary data.</text>
</comment>
<keyword evidence="1" id="KW-0812">Transmembrane</keyword>
<keyword evidence="3" id="KW-1185">Reference proteome</keyword>
<gene>
    <name evidence="2" type="ORF">ACFO3Q_08715</name>
</gene>
<dbReference type="Pfam" id="PF03203">
    <property type="entry name" value="MerC"/>
    <property type="match status" value="1"/>
</dbReference>
<sequence length="145" mass="15512">MFQNIFNPTFVMAHTHPSHRWLVAGDRLGFAGSLLCALHCAAMPIVLALLPALGMGLVGGVDLDQGFVLFAAFLGITMLSLGYRRHRALRPWLYLWPGIALLVAGAFSHLHDHGLAHALVMTSGGLLLAAAHLSNLRRTRTAAAG</sequence>
<dbReference type="EMBL" id="JBHSGG010000024">
    <property type="protein sequence ID" value="MFC4728249.1"/>
    <property type="molecule type" value="Genomic_DNA"/>
</dbReference>
<protein>
    <submittedName>
        <fullName evidence="2">MerC domain-containing protein</fullName>
    </submittedName>
</protein>
<feature type="transmembrane region" description="Helical" evidence="1">
    <location>
        <begin position="28"/>
        <end position="53"/>
    </location>
</feature>
<feature type="transmembrane region" description="Helical" evidence="1">
    <location>
        <begin position="65"/>
        <end position="83"/>
    </location>
</feature>
<keyword evidence="1" id="KW-0472">Membrane</keyword>